<keyword evidence="1" id="KW-1133">Transmembrane helix</keyword>
<feature type="non-terminal residue" evidence="2">
    <location>
        <position position="75"/>
    </location>
</feature>
<sequence length="75" mass="8684">MFCYFDLLGTLIAAVQLHSDSITKKTELQIFVRHTYRLAIYIYLYHASRSLFFTVVSGCTLVALVSVLRFREYGL</sequence>
<evidence type="ECO:0000256" key="1">
    <source>
        <dbReference type="SAM" id="Phobius"/>
    </source>
</evidence>
<protein>
    <submittedName>
        <fullName evidence="2">Uncharacterized protein</fullName>
    </submittedName>
</protein>
<keyword evidence="3" id="KW-1185">Reference proteome</keyword>
<evidence type="ECO:0000313" key="3">
    <source>
        <dbReference type="Proteomes" id="UP001362999"/>
    </source>
</evidence>
<comment type="caution">
    <text evidence="2">The sequence shown here is derived from an EMBL/GenBank/DDBJ whole genome shotgun (WGS) entry which is preliminary data.</text>
</comment>
<accession>A0AAW0A6K0</accession>
<name>A0AAW0A6K0_9AGAR</name>
<dbReference type="AlphaFoldDB" id="A0AAW0A6K0"/>
<keyword evidence="1" id="KW-0812">Transmembrane</keyword>
<organism evidence="2 3">
    <name type="scientific">Favolaschia claudopus</name>
    <dbReference type="NCBI Taxonomy" id="2862362"/>
    <lineage>
        <taxon>Eukaryota</taxon>
        <taxon>Fungi</taxon>
        <taxon>Dikarya</taxon>
        <taxon>Basidiomycota</taxon>
        <taxon>Agaricomycotina</taxon>
        <taxon>Agaricomycetes</taxon>
        <taxon>Agaricomycetidae</taxon>
        <taxon>Agaricales</taxon>
        <taxon>Marasmiineae</taxon>
        <taxon>Mycenaceae</taxon>
        <taxon>Favolaschia</taxon>
    </lineage>
</organism>
<evidence type="ECO:0000313" key="2">
    <source>
        <dbReference type="EMBL" id="KAK7001502.1"/>
    </source>
</evidence>
<dbReference type="EMBL" id="JAWWNJ010000083">
    <property type="protein sequence ID" value="KAK7001502.1"/>
    <property type="molecule type" value="Genomic_DNA"/>
</dbReference>
<proteinExistence type="predicted"/>
<dbReference type="Proteomes" id="UP001362999">
    <property type="component" value="Unassembled WGS sequence"/>
</dbReference>
<gene>
    <name evidence="2" type="ORF">R3P38DRAFT_3049451</name>
</gene>
<feature type="transmembrane region" description="Helical" evidence="1">
    <location>
        <begin position="43"/>
        <end position="68"/>
    </location>
</feature>
<reference evidence="2 3" key="1">
    <citation type="journal article" date="2024" name="J Genomics">
        <title>Draft genome sequencing and assembly of Favolaschia claudopus CIRM-BRFM 2984 isolated from oak limbs.</title>
        <authorList>
            <person name="Navarro D."/>
            <person name="Drula E."/>
            <person name="Chaduli D."/>
            <person name="Cazenave R."/>
            <person name="Ahrendt S."/>
            <person name="Wang J."/>
            <person name="Lipzen A."/>
            <person name="Daum C."/>
            <person name="Barry K."/>
            <person name="Grigoriev I.V."/>
            <person name="Favel A."/>
            <person name="Rosso M.N."/>
            <person name="Martin F."/>
        </authorList>
    </citation>
    <scope>NUCLEOTIDE SEQUENCE [LARGE SCALE GENOMIC DNA]</scope>
    <source>
        <strain evidence="2 3">CIRM-BRFM 2984</strain>
    </source>
</reference>
<keyword evidence="1" id="KW-0472">Membrane</keyword>